<accession>A0A2H6KAZ9</accession>
<evidence type="ECO:0000313" key="1">
    <source>
        <dbReference type="EMBL" id="GBE60139.1"/>
    </source>
</evidence>
<dbReference type="VEuPathDB" id="PiroplasmaDB:BOVATA_016320"/>
<keyword evidence="2" id="KW-1185">Reference proteome</keyword>
<name>A0A2H6KAZ9_9APIC</name>
<comment type="caution">
    <text evidence="1">The sequence shown here is derived from an EMBL/GenBank/DDBJ whole genome shotgun (WGS) entry which is preliminary data.</text>
</comment>
<dbReference type="EMBL" id="BDSA01000002">
    <property type="protein sequence ID" value="GBE60139.1"/>
    <property type="molecule type" value="Genomic_DNA"/>
</dbReference>
<organism evidence="1 2">
    <name type="scientific">Babesia ovata</name>
    <dbReference type="NCBI Taxonomy" id="189622"/>
    <lineage>
        <taxon>Eukaryota</taxon>
        <taxon>Sar</taxon>
        <taxon>Alveolata</taxon>
        <taxon>Apicomplexa</taxon>
        <taxon>Aconoidasida</taxon>
        <taxon>Piroplasmida</taxon>
        <taxon>Babesiidae</taxon>
        <taxon>Babesia</taxon>
    </lineage>
</organism>
<sequence length="91" mass="10603">MLCSAIAEYYHQSLRGKFFQAEEQLVWGRQLGWDPYDRQLPTWESPSESRGAACQRAYRARPLFLICHKVVLRKPEEHLNDAHGRLDCTLG</sequence>
<dbReference type="Proteomes" id="UP000236319">
    <property type="component" value="Unassembled WGS sequence"/>
</dbReference>
<dbReference type="GO" id="GO:0005524">
    <property type="term" value="F:ATP binding"/>
    <property type="evidence" value="ECO:0007669"/>
    <property type="project" value="UniProtKB-KW"/>
</dbReference>
<reference evidence="1 2" key="1">
    <citation type="journal article" date="2017" name="BMC Genomics">
        <title>Whole-genome assembly of Babesia ovata and comparative genomics between closely related pathogens.</title>
        <authorList>
            <person name="Yamagishi J."/>
            <person name="Asada M."/>
            <person name="Hakimi H."/>
            <person name="Tanaka T.Q."/>
            <person name="Sugimoto C."/>
            <person name="Kawazu S."/>
        </authorList>
    </citation>
    <scope>NUCLEOTIDE SEQUENCE [LARGE SCALE GENOMIC DNA]</scope>
    <source>
        <strain evidence="1 2">Miyake</strain>
    </source>
</reference>
<dbReference type="GeneID" id="39873909"/>
<dbReference type="AlphaFoldDB" id="A0A2H6KAZ9"/>
<evidence type="ECO:0000313" key="2">
    <source>
        <dbReference type="Proteomes" id="UP000236319"/>
    </source>
</evidence>
<keyword evidence="1" id="KW-0067">ATP-binding</keyword>
<keyword evidence="1" id="KW-0547">Nucleotide-binding</keyword>
<dbReference type="RefSeq" id="XP_028866382.1">
    <property type="nucleotide sequence ID" value="XM_029010549.1"/>
</dbReference>
<proteinExistence type="predicted"/>
<gene>
    <name evidence="1" type="ORF">BOVATA_016320</name>
</gene>
<protein>
    <submittedName>
        <fullName evidence="1">ABC transporter ATP-binding protein, putative</fullName>
    </submittedName>
</protein>